<reference evidence="2" key="2">
    <citation type="journal article" date="2023" name="Genes Genomics">
        <title>Genomic insights of Leclercia adecarboxylata strains linked to an outbreak in public hospitals in Mexico.</title>
        <authorList>
            <person name="Barrios-Villa E."/>
            <person name="Pacheco-Flores B."/>
            <person name="Lozano-Zarain P."/>
            <person name="Del Campo-Ortega R."/>
            <person name="de Jesus Ascencio-Montiel I."/>
            <person name="Gonzalez-Leon M."/>
            <person name="Camorlinga-Ponce M."/>
            <person name="Gaytan Cervantes F.J."/>
            <person name="Gonzalez Torres C."/>
            <person name="Aguilar E."/>
            <person name="Gonzalez Ibarra J."/>
            <person name="Torres Lopez F.J."/>
            <person name="Rosas-Vargas H."/>
            <person name="Gonzalez-Bonilla C.R."/>
            <person name="Del Carmen Rocha-Gracia R."/>
        </authorList>
    </citation>
    <scope>NUCLEOTIDE SEQUENCE</scope>
    <source>
        <strain evidence="2">Lac40</strain>
    </source>
</reference>
<name>A0A482M1K1_9ENTR</name>
<evidence type="ECO:0000313" key="2">
    <source>
        <dbReference type="EMBL" id="MDC6641007.1"/>
    </source>
</evidence>
<reference evidence="3" key="1">
    <citation type="submission" date="2018-09" db="EMBL/GenBank/DDBJ databases">
        <authorList>
            <person name="Yuan Q."/>
            <person name="Jiang X."/>
            <person name="Jing Y."/>
            <person name="Cheng Q."/>
            <person name="Zhou D."/>
        </authorList>
    </citation>
    <scope>NUCLEOTIDE SEQUENCE</scope>
    <source>
        <strain evidence="3">150707804</strain>
        <plasmid evidence="3">p707804-1FII</plasmid>
    </source>
</reference>
<dbReference type="AlphaFoldDB" id="A0A482M1K1"/>
<keyword evidence="3" id="KW-0614">Plasmid</keyword>
<proteinExistence type="predicted"/>
<organism evidence="3">
    <name type="scientific">Leclercia adecarboxylata</name>
    <dbReference type="NCBI Taxonomy" id="83655"/>
    <lineage>
        <taxon>Bacteria</taxon>
        <taxon>Pseudomonadati</taxon>
        <taxon>Pseudomonadota</taxon>
        <taxon>Gammaproteobacteria</taxon>
        <taxon>Enterobacterales</taxon>
        <taxon>Enterobacteriaceae</taxon>
        <taxon>Leclercia</taxon>
    </lineage>
</organism>
<gene>
    <name evidence="2" type="ORF">OEZ79_22535</name>
</gene>
<evidence type="ECO:0000256" key="1">
    <source>
        <dbReference type="SAM" id="MobiDB-lite"/>
    </source>
</evidence>
<evidence type="ECO:0000313" key="3">
    <source>
        <dbReference type="EMBL" id="QBQ66656.1"/>
    </source>
</evidence>
<dbReference type="EMBL" id="JAOURS010000038">
    <property type="protein sequence ID" value="MDC6641007.1"/>
    <property type="molecule type" value="Genomic_DNA"/>
</dbReference>
<protein>
    <submittedName>
        <fullName evidence="3">Uncharacterized protein</fullName>
    </submittedName>
</protein>
<accession>A0A482M1K1</accession>
<feature type="region of interest" description="Disordered" evidence="1">
    <location>
        <begin position="1"/>
        <end position="25"/>
    </location>
</feature>
<dbReference type="EMBL" id="MH909330">
    <property type="protein sequence ID" value="QBQ66656.1"/>
    <property type="molecule type" value="Genomic_DNA"/>
</dbReference>
<sequence length="56" mass="6065">MLRTEPAAPSLPGPSGAAGFHPDATPYRLQQPFRLRRSVAPFLRSLHPVAGNRAVM</sequence>
<dbReference type="RefSeq" id="WP_186436829.1">
    <property type="nucleotide sequence ID" value="NZ_CP106669.1"/>
</dbReference>
<feature type="compositionally biased region" description="Low complexity" evidence="1">
    <location>
        <begin position="1"/>
        <end position="19"/>
    </location>
</feature>
<geneLocation type="plasmid" evidence="3">
    <name>p707804-1FII</name>
</geneLocation>
<dbReference type="Proteomes" id="UP001149314">
    <property type="component" value="Unassembled WGS sequence"/>
</dbReference>